<reference evidence="2 3" key="1">
    <citation type="submission" date="2015-08" db="EMBL/GenBank/DDBJ databases">
        <authorList>
            <person name="Babu N.S."/>
            <person name="Beckwith C.J."/>
            <person name="Beseler K.G."/>
            <person name="Brison A."/>
            <person name="Carone J.V."/>
            <person name="Caskin T.P."/>
            <person name="Diamond M."/>
            <person name="Durham M.E."/>
            <person name="Foxe J.M."/>
            <person name="Go M."/>
            <person name="Henderson B.A."/>
            <person name="Jones I.B."/>
            <person name="McGettigan J.A."/>
            <person name="Micheletti S.J."/>
            <person name="Nasrallah M.E."/>
            <person name="Ortiz D."/>
            <person name="Piller C.R."/>
            <person name="Privatt S.R."/>
            <person name="Schneider S.L."/>
            <person name="Sharp S."/>
            <person name="Smith T.C."/>
            <person name="Stanton J.D."/>
            <person name="Ullery H.E."/>
            <person name="Wilson R.J."/>
            <person name="Serrano M.G."/>
            <person name="Buck G."/>
            <person name="Lee V."/>
            <person name="Wang Y."/>
            <person name="Carvalho R."/>
            <person name="Voegtly L."/>
            <person name="Shi R."/>
            <person name="Duckworth R."/>
            <person name="Johnson A."/>
            <person name="Loviza R."/>
            <person name="Walstead R."/>
            <person name="Shah Z."/>
            <person name="Kiflezghi M."/>
            <person name="Wade K."/>
            <person name="Ball S.L."/>
            <person name="Bradley K.W."/>
            <person name="Asai D.J."/>
            <person name="Bowman C.A."/>
            <person name="Russell D.A."/>
            <person name="Pope W.H."/>
            <person name="Jacobs-Sera D."/>
            <person name="Hendrix R.W."/>
            <person name="Hatfull G.F."/>
        </authorList>
    </citation>
    <scope>NUCLEOTIDE SEQUENCE [LARGE SCALE GENOMIC DNA]</scope>
    <source>
        <strain evidence="2 3">DSM 27648</strain>
    </source>
</reference>
<dbReference type="Proteomes" id="UP000064967">
    <property type="component" value="Chromosome"/>
</dbReference>
<feature type="region of interest" description="Disordered" evidence="1">
    <location>
        <begin position="1"/>
        <end position="47"/>
    </location>
</feature>
<evidence type="ECO:0000313" key="2">
    <source>
        <dbReference type="EMBL" id="AKV03298.1"/>
    </source>
</evidence>
<dbReference type="EMBL" id="CP012333">
    <property type="protein sequence ID" value="AKV03298.1"/>
    <property type="molecule type" value="Genomic_DNA"/>
</dbReference>
<keyword evidence="3" id="KW-1185">Reference proteome</keyword>
<evidence type="ECO:0000313" key="3">
    <source>
        <dbReference type="Proteomes" id="UP000064967"/>
    </source>
</evidence>
<dbReference type="Gene3D" id="1.25.40.10">
    <property type="entry name" value="Tetratricopeptide repeat domain"/>
    <property type="match status" value="1"/>
</dbReference>
<name>A0A0K1QC47_9BACT</name>
<organism evidence="2 3">
    <name type="scientific">Labilithrix luteola</name>
    <dbReference type="NCBI Taxonomy" id="1391654"/>
    <lineage>
        <taxon>Bacteria</taxon>
        <taxon>Pseudomonadati</taxon>
        <taxon>Myxococcota</taxon>
        <taxon>Polyangia</taxon>
        <taxon>Polyangiales</taxon>
        <taxon>Labilitrichaceae</taxon>
        <taxon>Labilithrix</taxon>
    </lineage>
</organism>
<feature type="compositionally biased region" description="Basic and acidic residues" evidence="1">
    <location>
        <begin position="174"/>
        <end position="186"/>
    </location>
</feature>
<evidence type="ECO:0000256" key="1">
    <source>
        <dbReference type="SAM" id="MobiDB-lite"/>
    </source>
</evidence>
<feature type="region of interest" description="Disordered" evidence="1">
    <location>
        <begin position="118"/>
        <end position="186"/>
    </location>
</feature>
<feature type="compositionally biased region" description="Low complexity" evidence="1">
    <location>
        <begin position="143"/>
        <end position="160"/>
    </location>
</feature>
<accession>A0A0K1QC47</accession>
<gene>
    <name evidence="2" type="ORF">AKJ09_09961</name>
</gene>
<dbReference type="KEGG" id="llu:AKJ09_09961"/>
<protein>
    <recommendedName>
        <fullName evidence="4">Tetratricopeptide repeat protein</fullName>
    </recommendedName>
</protein>
<dbReference type="Pfam" id="PF13371">
    <property type="entry name" value="TPR_9"/>
    <property type="match status" value="1"/>
</dbReference>
<evidence type="ECO:0008006" key="4">
    <source>
        <dbReference type="Google" id="ProtNLM"/>
    </source>
</evidence>
<proteinExistence type="predicted"/>
<dbReference type="AlphaFoldDB" id="A0A0K1QC47"/>
<sequence length="358" mass="37968">MAAPLVAEAAPPNGNAKPPTGARSSTQFTLRREEAGGPNARTARQRMRAGDCAGAIPAFDEAIRVTIEPTLRRDRGLCHEKLDEPYPAIDDYRAYLMARPDAPDADQIRDRLGRLEEQVGVGGRSKTKHEDEEPSSVQASGEASFSMNGSSASPSASAGSKKTEQSEVLGPRAGEQEKSYDYYRKQEDAEESAANSSLRYGDGFILGAYLMMPRYFFNKNGASDLAYGVGLSLRYSTGPTVTLIADVGYGGIGDVGSDGALGGPTVFLGAEARLPFTKYASDQIVLGGGGDFERLVVSRSKVGGNLWGLRLRGGYRHVFGPQFAIEAMVDGGYGSFVLQDGSQGMGSLGGYFGVLVGF</sequence>
<dbReference type="InterPro" id="IPR011990">
    <property type="entry name" value="TPR-like_helical_dom_sf"/>
</dbReference>